<keyword evidence="3" id="KW-0862">Zinc</keyword>
<dbReference type="SMART" id="SM00184">
    <property type="entry name" value="RING"/>
    <property type="match status" value="1"/>
</dbReference>
<keyword evidence="8" id="KW-1185">Reference proteome</keyword>
<accession>A0A8J5X9N1</accession>
<feature type="region of interest" description="Disordered" evidence="5">
    <location>
        <begin position="219"/>
        <end position="249"/>
    </location>
</feature>
<evidence type="ECO:0000259" key="6">
    <source>
        <dbReference type="PROSITE" id="PS50089"/>
    </source>
</evidence>
<keyword evidence="1" id="KW-0479">Metal-binding</keyword>
<dbReference type="OrthoDB" id="8062037at2759"/>
<evidence type="ECO:0000256" key="3">
    <source>
        <dbReference type="ARBA" id="ARBA00022833"/>
    </source>
</evidence>
<dbReference type="InterPro" id="IPR013083">
    <property type="entry name" value="Znf_RING/FYVE/PHD"/>
</dbReference>
<proteinExistence type="predicted"/>
<feature type="domain" description="RING-type" evidence="6">
    <location>
        <begin position="317"/>
        <end position="361"/>
    </location>
</feature>
<dbReference type="PANTHER" id="PTHR14155">
    <property type="entry name" value="RING FINGER DOMAIN-CONTAINING"/>
    <property type="match status" value="1"/>
</dbReference>
<name>A0A8J5X9N1_DIALT</name>
<dbReference type="InterPro" id="IPR053238">
    <property type="entry name" value="RING-H2_zinc_finger"/>
</dbReference>
<dbReference type="PANTHER" id="PTHR14155:SF610">
    <property type="entry name" value="OS01G0755700 PROTEIN"/>
    <property type="match status" value="1"/>
</dbReference>
<dbReference type="Gene3D" id="3.30.40.10">
    <property type="entry name" value="Zinc/RING finger domain, C3HC4 (zinc finger)"/>
    <property type="match status" value="1"/>
</dbReference>
<dbReference type="SUPFAM" id="SSF57850">
    <property type="entry name" value="RING/U-box"/>
    <property type="match status" value="1"/>
</dbReference>
<evidence type="ECO:0000256" key="2">
    <source>
        <dbReference type="ARBA" id="ARBA00022771"/>
    </source>
</evidence>
<dbReference type="AlphaFoldDB" id="A0A8J5X9N1"/>
<evidence type="ECO:0000313" key="8">
    <source>
        <dbReference type="Proteomes" id="UP000751190"/>
    </source>
</evidence>
<feature type="compositionally biased region" description="Low complexity" evidence="5">
    <location>
        <begin position="226"/>
        <end position="249"/>
    </location>
</feature>
<reference evidence="7" key="1">
    <citation type="submission" date="2021-05" db="EMBL/GenBank/DDBJ databases">
        <title>The genome of the haptophyte Pavlova lutheri (Diacronema luteri, Pavlovales) - a model for lipid biosynthesis in eukaryotic algae.</title>
        <authorList>
            <person name="Hulatt C.J."/>
            <person name="Posewitz M.C."/>
        </authorList>
    </citation>
    <scope>NUCLEOTIDE SEQUENCE</scope>
    <source>
        <strain evidence="7">NIVA-4/92</strain>
    </source>
</reference>
<evidence type="ECO:0000256" key="1">
    <source>
        <dbReference type="ARBA" id="ARBA00022723"/>
    </source>
</evidence>
<dbReference type="PROSITE" id="PS50089">
    <property type="entry name" value="ZF_RING_2"/>
    <property type="match status" value="1"/>
</dbReference>
<dbReference type="Proteomes" id="UP000751190">
    <property type="component" value="Unassembled WGS sequence"/>
</dbReference>
<keyword evidence="2 4" id="KW-0863">Zinc-finger</keyword>
<evidence type="ECO:0000256" key="5">
    <source>
        <dbReference type="SAM" id="MobiDB-lite"/>
    </source>
</evidence>
<dbReference type="Pfam" id="PF13639">
    <property type="entry name" value="zf-RING_2"/>
    <property type="match status" value="1"/>
</dbReference>
<dbReference type="EMBL" id="JAGTXO010000042">
    <property type="protein sequence ID" value="KAG8459313.1"/>
    <property type="molecule type" value="Genomic_DNA"/>
</dbReference>
<feature type="region of interest" description="Disordered" evidence="5">
    <location>
        <begin position="1"/>
        <end position="26"/>
    </location>
</feature>
<evidence type="ECO:0000313" key="7">
    <source>
        <dbReference type="EMBL" id="KAG8459313.1"/>
    </source>
</evidence>
<evidence type="ECO:0000256" key="4">
    <source>
        <dbReference type="PROSITE-ProRule" id="PRU00175"/>
    </source>
</evidence>
<comment type="caution">
    <text evidence="7">The sequence shown here is derived from an EMBL/GenBank/DDBJ whole genome shotgun (WGS) entry which is preliminary data.</text>
</comment>
<dbReference type="InterPro" id="IPR001841">
    <property type="entry name" value="Znf_RING"/>
</dbReference>
<gene>
    <name evidence="7" type="ORF">KFE25_014158</name>
</gene>
<sequence>MSPNDDPPSRGMPPTHERSAASPARIGANALGARRRDPADDSLCSIDQQTAVRALCIAQVVGGGCILAAHGTAGFSPLVAARAGTLVASGMTGALAAAADSALGANVHVASHFAYVALEVTHRSLNIVRARRDCLTIARAASASAASRGRDGDAMREQVFADCAVPPTLAEALVATALFGIGVLIWRCLCRPHVRRLRELSSSAGSTELAILSLHTHVHRPKGRHSAPLAPSALSRSAAGGAQHPPAVAPAAPVRSHVHAAGARRAQLRGLPGVSSTAGSATSASLGAHAAHCAWLGLARRPRFSSHTHSRELEEACAICLAALAEGELVRTLPGCAHTYHANCIAAWVRAQRGHVICPVCMRQLDAADVACAQPLAERMVVTLVGAWTRASVALRARAREGQRGARLPPWAVPELVIVNAR</sequence>
<protein>
    <recommendedName>
        <fullName evidence="6">RING-type domain-containing protein</fullName>
    </recommendedName>
</protein>
<dbReference type="GO" id="GO:0008270">
    <property type="term" value="F:zinc ion binding"/>
    <property type="evidence" value="ECO:0007669"/>
    <property type="project" value="UniProtKB-KW"/>
</dbReference>
<organism evidence="7 8">
    <name type="scientific">Diacronema lutheri</name>
    <name type="common">Unicellular marine alga</name>
    <name type="synonym">Monochrysis lutheri</name>
    <dbReference type="NCBI Taxonomy" id="2081491"/>
    <lineage>
        <taxon>Eukaryota</taxon>
        <taxon>Haptista</taxon>
        <taxon>Haptophyta</taxon>
        <taxon>Pavlovophyceae</taxon>
        <taxon>Pavlovales</taxon>
        <taxon>Pavlovaceae</taxon>
        <taxon>Diacronema</taxon>
    </lineage>
</organism>